<dbReference type="PROSITE" id="PS51257">
    <property type="entry name" value="PROKAR_LIPOPROTEIN"/>
    <property type="match status" value="1"/>
</dbReference>
<accession>A0A2V3PTH6</accession>
<evidence type="ECO:0000313" key="2">
    <source>
        <dbReference type="Proteomes" id="UP000247973"/>
    </source>
</evidence>
<comment type="caution">
    <text evidence="1">The sequence shown here is derived from an EMBL/GenBank/DDBJ whole genome shotgun (WGS) entry which is preliminary data.</text>
</comment>
<proteinExistence type="predicted"/>
<dbReference type="OrthoDB" id="2991685at2"/>
<evidence type="ECO:0000313" key="1">
    <source>
        <dbReference type="EMBL" id="PXV68923.1"/>
    </source>
</evidence>
<reference evidence="1 2" key="1">
    <citation type="submission" date="2018-03" db="EMBL/GenBank/DDBJ databases">
        <title>Genomic Encyclopedia of Archaeal and Bacterial Type Strains, Phase II (KMG-II): from individual species to whole genera.</title>
        <authorList>
            <person name="Goeker M."/>
        </authorList>
    </citation>
    <scope>NUCLEOTIDE SEQUENCE [LARGE SCALE GENOMIC DNA]</scope>
    <source>
        <strain evidence="1 2">DSM 100214</strain>
    </source>
</reference>
<organism evidence="1 2">
    <name type="scientific">Dysgonomonas alginatilytica</name>
    <dbReference type="NCBI Taxonomy" id="1605892"/>
    <lineage>
        <taxon>Bacteria</taxon>
        <taxon>Pseudomonadati</taxon>
        <taxon>Bacteroidota</taxon>
        <taxon>Bacteroidia</taxon>
        <taxon>Bacteroidales</taxon>
        <taxon>Dysgonomonadaceae</taxon>
        <taxon>Dysgonomonas</taxon>
    </lineage>
</organism>
<name>A0A2V3PTH6_9BACT</name>
<dbReference type="Proteomes" id="UP000247973">
    <property type="component" value="Unassembled WGS sequence"/>
</dbReference>
<protein>
    <submittedName>
        <fullName evidence="1">Uncharacterized protein</fullName>
    </submittedName>
</protein>
<keyword evidence="2" id="KW-1185">Reference proteome</keyword>
<dbReference type="RefSeq" id="WP_110308900.1">
    <property type="nucleotide sequence ID" value="NZ_QICL01000001.1"/>
</dbReference>
<sequence length="232" mass="27855">MRVTILIIIFLSGLISCYSQYNRDEIRNPENKEGRFIIEELDRAGFFNITDLVELDRAKLEMIQSYDKLRYFGARFYDNSLLSVDNRFYNIDTEDLFEPGGLIQYLNHVENTFSRLNLIFEYGCEVEYEELQKKNPDYWKHTIKINEKEYVAFEGKIDEKSWGIAFINFANMLNDQLKLQGSKEQVYLIYECNDGQIVFLTDEMYNLVKKYYPNDRDRPRSVEEWKVFYKIN</sequence>
<gene>
    <name evidence="1" type="ORF">CLV62_101189</name>
</gene>
<dbReference type="EMBL" id="QICL01000001">
    <property type="protein sequence ID" value="PXV68923.1"/>
    <property type="molecule type" value="Genomic_DNA"/>
</dbReference>
<dbReference type="AlphaFoldDB" id="A0A2V3PTH6"/>